<dbReference type="PANTHER" id="PTHR42708">
    <property type="entry name" value="ATP/GTP-BINDING PROTEIN-RELATED"/>
    <property type="match status" value="1"/>
</dbReference>
<proteinExistence type="inferred from homology"/>
<keyword evidence="2" id="KW-0547">Nucleotide-binding</keyword>
<dbReference type="InterPro" id="IPR004130">
    <property type="entry name" value="Gpn"/>
</dbReference>
<keyword evidence="3" id="KW-0378">Hydrolase</keyword>
<dbReference type="CDD" id="cd00882">
    <property type="entry name" value="Ras_like_GTPase"/>
    <property type="match status" value="1"/>
</dbReference>
<dbReference type="PANTHER" id="PTHR42708:SF1">
    <property type="entry name" value="GLIDING MOTILITY PROTEIN MGLA"/>
    <property type="match status" value="1"/>
</dbReference>
<dbReference type="GO" id="GO:0005525">
    <property type="term" value="F:GTP binding"/>
    <property type="evidence" value="ECO:0007669"/>
    <property type="project" value="UniProtKB-KW"/>
</dbReference>
<dbReference type="OrthoDB" id="4303541at2"/>
<name>A0A4R4UJ52_9PSEU</name>
<protein>
    <submittedName>
        <fullName evidence="5">ATP-binding protein</fullName>
    </submittedName>
</protein>
<keyword evidence="4" id="KW-0342">GTP-binding</keyword>
<dbReference type="Proteomes" id="UP000294744">
    <property type="component" value="Unassembled WGS sequence"/>
</dbReference>
<dbReference type="InterPro" id="IPR052705">
    <property type="entry name" value="Gliding_Motility_GTPase"/>
</dbReference>
<keyword evidence="6" id="KW-1185">Reference proteome</keyword>
<evidence type="ECO:0000256" key="3">
    <source>
        <dbReference type="ARBA" id="ARBA00022801"/>
    </source>
</evidence>
<gene>
    <name evidence="5" type="ORF">E1161_26745</name>
</gene>
<evidence type="ECO:0000313" key="5">
    <source>
        <dbReference type="EMBL" id="TDC86809.1"/>
    </source>
</evidence>
<organism evidence="5 6">
    <name type="scientific">Saccharopolyspora aridisoli</name>
    <dbReference type="NCBI Taxonomy" id="2530385"/>
    <lineage>
        <taxon>Bacteria</taxon>
        <taxon>Bacillati</taxon>
        <taxon>Actinomycetota</taxon>
        <taxon>Actinomycetes</taxon>
        <taxon>Pseudonocardiales</taxon>
        <taxon>Pseudonocardiaceae</taxon>
        <taxon>Saccharopolyspora</taxon>
    </lineage>
</organism>
<sequence>MSGTFDPNTASAKIVIAGAFGVGKTTMITKLTDREPLRTEEVLTEAGVGIDDLAGLQDKTTTTVALDFGRLDLPSGPKLYLFGTPGQDRFWPMWDSIALGALGAIVIVDTERLNQCFAILDFFEDREIPFVVAINEFDGAPRHEPDQLAAALDLDPEIPVLTFDARSKQATKEVLVTVLDRAIDFRTARSDPARATSL</sequence>
<dbReference type="Pfam" id="PF03029">
    <property type="entry name" value="ATP_bind_1"/>
    <property type="match status" value="1"/>
</dbReference>
<dbReference type="GO" id="GO:0016787">
    <property type="term" value="F:hydrolase activity"/>
    <property type="evidence" value="ECO:0007669"/>
    <property type="project" value="UniProtKB-KW"/>
</dbReference>
<comment type="similarity">
    <text evidence="1">Belongs to the GPN-loop GTPase family.</text>
</comment>
<dbReference type="EMBL" id="SMKV01000066">
    <property type="protein sequence ID" value="TDC86809.1"/>
    <property type="molecule type" value="Genomic_DNA"/>
</dbReference>
<dbReference type="GO" id="GO:0005524">
    <property type="term" value="F:ATP binding"/>
    <property type="evidence" value="ECO:0007669"/>
    <property type="project" value="UniProtKB-KW"/>
</dbReference>
<keyword evidence="5" id="KW-0067">ATP-binding</keyword>
<dbReference type="InterPro" id="IPR027417">
    <property type="entry name" value="P-loop_NTPase"/>
</dbReference>
<reference evidence="5 6" key="1">
    <citation type="submission" date="2019-03" db="EMBL/GenBank/DDBJ databases">
        <title>Draft genome sequences of novel Actinobacteria.</title>
        <authorList>
            <person name="Sahin N."/>
            <person name="Ay H."/>
            <person name="Saygin H."/>
        </authorList>
    </citation>
    <scope>NUCLEOTIDE SEQUENCE [LARGE SCALE GENOMIC DNA]</scope>
    <source>
        <strain evidence="5 6">16K404</strain>
    </source>
</reference>
<dbReference type="Gene3D" id="3.40.50.300">
    <property type="entry name" value="P-loop containing nucleotide triphosphate hydrolases"/>
    <property type="match status" value="1"/>
</dbReference>
<dbReference type="SUPFAM" id="SSF52540">
    <property type="entry name" value="P-loop containing nucleoside triphosphate hydrolases"/>
    <property type="match status" value="1"/>
</dbReference>
<accession>A0A4R4UJ52</accession>
<evidence type="ECO:0000256" key="4">
    <source>
        <dbReference type="ARBA" id="ARBA00023134"/>
    </source>
</evidence>
<evidence type="ECO:0000313" key="6">
    <source>
        <dbReference type="Proteomes" id="UP000294744"/>
    </source>
</evidence>
<evidence type="ECO:0000256" key="2">
    <source>
        <dbReference type="ARBA" id="ARBA00022741"/>
    </source>
</evidence>
<dbReference type="RefSeq" id="WP_132627512.1">
    <property type="nucleotide sequence ID" value="NZ_SMKV01000066.1"/>
</dbReference>
<comment type="caution">
    <text evidence="5">The sequence shown here is derived from an EMBL/GenBank/DDBJ whole genome shotgun (WGS) entry which is preliminary data.</text>
</comment>
<evidence type="ECO:0000256" key="1">
    <source>
        <dbReference type="ARBA" id="ARBA00005290"/>
    </source>
</evidence>
<dbReference type="AlphaFoldDB" id="A0A4R4UJ52"/>